<name>A0A645D8T7_9ZZZZ</name>
<proteinExistence type="predicted"/>
<protein>
    <submittedName>
        <fullName evidence="1">Uncharacterized protein</fullName>
    </submittedName>
</protein>
<accession>A0A645D8T7</accession>
<reference evidence="1" key="1">
    <citation type="submission" date="2019-08" db="EMBL/GenBank/DDBJ databases">
        <authorList>
            <person name="Kucharzyk K."/>
            <person name="Murdoch R.W."/>
            <person name="Higgins S."/>
            <person name="Loffler F."/>
        </authorList>
    </citation>
    <scope>NUCLEOTIDE SEQUENCE</scope>
</reference>
<gene>
    <name evidence="1" type="ORF">SDC9_132762</name>
</gene>
<comment type="caution">
    <text evidence="1">The sequence shown here is derived from an EMBL/GenBank/DDBJ whole genome shotgun (WGS) entry which is preliminary data.</text>
</comment>
<organism evidence="1">
    <name type="scientific">bioreactor metagenome</name>
    <dbReference type="NCBI Taxonomy" id="1076179"/>
    <lineage>
        <taxon>unclassified sequences</taxon>
        <taxon>metagenomes</taxon>
        <taxon>ecological metagenomes</taxon>
    </lineage>
</organism>
<dbReference type="EMBL" id="VSSQ01033916">
    <property type="protein sequence ID" value="MPM85681.1"/>
    <property type="molecule type" value="Genomic_DNA"/>
</dbReference>
<evidence type="ECO:0000313" key="1">
    <source>
        <dbReference type="EMBL" id="MPM85681.1"/>
    </source>
</evidence>
<sequence length="97" mass="10386">MGGGDHNARHATQMLHGKRKLRHGMQRGEQIGLNPVCGKNAGCLLRKLRRKQAGVIRDANPALLCARAGEQIVAQPLRGAAHDIDIHAIGARAENTA</sequence>
<dbReference type="AlphaFoldDB" id="A0A645D8T7"/>